<gene>
    <name evidence="2" type="ORF">BSAL_65240</name>
</gene>
<organism evidence="2 3">
    <name type="scientific">Bodo saltans</name>
    <name type="common">Flagellated protozoan</name>
    <dbReference type="NCBI Taxonomy" id="75058"/>
    <lineage>
        <taxon>Eukaryota</taxon>
        <taxon>Discoba</taxon>
        <taxon>Euglenozoa</taxon>
        <taxon>Kinetoplastea</taxon>
        <taxon>Metakinetoplastina</taxon>
        <taxon>Eubodonida</taxon>
        <taxon>Bodonidae</taxon>
        <taxon>Bodo</taxon>
    </lineage>
</organism>
<feature type="compositionally biased region" description="Polar residues" evidence="1">
    <location>
        <begin position="139"/>
        <end position="154"/>
    </location>
</feature>
<reference evidence="3" key="1">
    <citation type="submission" date="2015-09" db="EMBL/GenBank/DDBJ databases">
        <authorList>
            <consortium name="Pathogen Informatics"/>
        </authorList>
    </citation>
    <scope>NUCLEOTIDE SEQUENCE [LARGE SCALE GENOMIC DNA]</scope>
    <source>
        <strain evidence="3">Lake Konstanz</strain>
    </source>
</reference>
<feature type="compositionally biased region" description="Basic and acidic residues" evidence="1">
    <location>
        <begin position="93"/>
        <end position="103"/>
    </location>
</feature>
<dbReference type="AlphaFoldDB" id="A0A0S4IT82"/>
<feature type="compositionally biased region" description="Low complexity" evidence="1">
    <location>
        <begin position="300"/>
        <end position="312"/>
    </location>
</feature>
<feature type="compositionally biased region" description="Basic and acidic residues" evidence="1">
    <location>
        <begin position="113"/>
        <end position="122"/>
    </location>
</feature>
<accession>A0A0S4IT82</accession>
<evidence type="ECO:0000313" key="3">
    <source>
        <dbReference type="Proteomes" id="UP000051952"/>
    </source>
</evidence>
<feature type="region of interest" description="Disordered" evidence="1">
    <location>
        <begin position="390"/>
        <end position="465"/>
    </location>
</feature>
<dbReference type="OrthoDB" id="278826at2759"/>
<name>A0A0S4IT82_BODSA</name>
<feature type="compositionally biased region" description="Basic and acidic residues" evidence="1">
    <location>
        <begin position="220"/>
        <end position="235"/>
    </location>
</feature>
<keyword evidence="3" id="KW-1185">Reference proteome</keyword>
<feature type="region of interest" description="Disordered" evidence="1">
    <location>
        <begin position="298"/>
        <end position="334"/>
    </location>
</feature>
<sequence>MNTGGGPSHEVTLQRFKLLHLVQQVAKEDVADLVRTVGIEALTYRGSGVRLLSDAPSNGIPRDAYVEQREHHRHVYRDFAAPQVSASKRRVVHRESSFDEPPRRAGGSRHGYQRYEHQQDLYHDEDDTPPPHYYPQRTAGHQQQSNVTTSSRQQRTTDDRRHLVRSPDRTDSRHVRRDHYEQHPTRDNDAASLPQRSQPNRRTQDLVSVPWPHPTGAAYDDLHERTSTTPPRREGGVAAGGRVSFKDDNIRQTPTTQTPSNNSTGTLPPQRTPPGARQESPAATPVPKDIIAMAAQMLGRSSSRSSQRTSTQVTPTKQQRLAPVQSQYSTTAAGTSSANFVTIEEGIQATDYFRNADDESRHHREHTMMDASTNADRRAVGNAAVDARVPVSSASTNTPPPNPPRSSSAQTNFDAPPKLHLGADTTHQLASTVNDARPTSTLSPVPQPARRMSAEDARVRSNDPLPSGATGIAGQQMTTHAVAAPQQAAHSMRTYEHEYVSETHTSENGVVVASPAWLLEALAVMDNVVHEQNQIDERRRRIEERSVASAGIEAAARAADDDTLAYLTLGRAARAVDGMISEETQAELHRLVEHQGDQPATTTTVANHRPVRQPLSQAAVSRLLEFRKDEAECIRYNERLWNTSNVSQYVFADRLTASIAADILDEVMDEVVGALDDYVEGLAEHELQ</sequence>
<feature type="compositionally biased region" description="Polar residues" evidence="1">
    <location>
        <begin position="425"/>
        <end position="444"/>
    </location>
</feature>
<dbReference type="EMBL" id="CYKH01000397">
    <property type="protein sequence ID" value="CUF73599.1"/>
    <property type="molecule type" value="Genomic_DNA"/>
</dbReference>
<feature type="compositionally biased region" description="Low complexity" evidence="1">
    <location>
        <begin position="252"/>
        <end position="264"/>
    </location>
</feature>
<feature type="region of interest" description="Disordered" evidence="1">
    <location>
        <begin position="76"/>
        <end position="284"/>
    </location>
</feature>
<proteinExistence type="predicted"/>
<evidence type="ECO:0000313" key="2">
    <source>
        <dbReference type="EMBL" id="CUF73599.1"/>
    </source>
</evidence>
<dbReference type="Proteomes" id="UP000051952">
    <property type="component" value="Unassembled WGS sequence"/>
</dbReference>
<feature type="compositionally biased region" description="Basic and acidic residues" evidence="1">
    <location>
        <begin position="155"/>
        <end position="189"/>
    </location>
</feature>
<dbReference type="VEuPathDB" id="TriTrypDB:BSAL_65240"/>
<protein>
    <submittedName>
        <fullName evidence="2">Uncharacterized protein</fullName>
    </submittedName>
</protein>
<feature type="compositionally biased region" description="Basic and acidic residues" evidence="1">
    <location>
        <begin position="452"/>
        <end position="461"/>
    </location>
</feature>
<feature type="compositionally biased region" description="Polar residues" evidence="1">
    <location>
        <begin position="313"/>
        <end position="334"/>
    </location>
</feature>
<evidence type="ECO:0000256" key="1">
    <source>
        <dbReference type="SAM" id="MobiDB-lite"/>
    </source>
</evidence>